<evidence type="ECO:0000256" key="2">
    <source>
        <dbReference type="ARBA" id="ARBA00010792"/>
    </source>
</evidence>
<feature type="transmembrane region" description="Helical" evidence="7">
    <location>
        <begin position="81"/>
        <end position="106"/>
    </location>
</feature>
<dbReference type="InterPro" id="IPR032816">
    <property type="entry name" value="VTT_dom"/>
</dbReference>
<protein>
    <recommendedName>
        <fullName evidence="8">VTT domain-containing protein</fullName>
    </recommendedName>
</protein>
<dbReference type="RefSeq" id="WP_203907715.1">
    <property type="nucleotide sequence ID" value="NZ_BONY01000009.1"/>
</dbReference>
<dbReference type="InterPro" id="IPR051311">
    <property type="entry name" value="DedA_domain"/>
</dbReference>
<comment type="similarity">
    <text evidence="2">Belongs to the DedA family.</text>
</comment>
<evidence type="ECO:0000256" key="1">
    <source>
        <dbReference type="ARBA" id="ARBA00004651"/>
    </source>
</evidence>
<feature type="domain" description="VTT" evidence="8">
    <location>
        <begin position="69"/>
        <end position="185"/>
    </location>
</feature>
<keyword evidence="6 7" id="KW-0472">Membrane</keyword>
<evidence type="ECO:0000256" key="3">
    <source>
        <dbReference type="ARBA" id="ARBA00022475"/>
    </source>
</evidence>
<feature type="transmembrane region" description="Helical" evidence="7">
    <location>
        <begin position="51"/>
        <end position="69"/>
    </location>
</feature>
<name>A0A8J3Q5T4_9ACTN</name>
<evidence type="ECO:0000256" key="5">
    <source>
        <dbReference type="ARBA" id="ARBA00022989"/>
    </source>
</evidence>
<dbReference type="AlphaFoldDB" id="A0A8J3Q5T4"/>
<reference evidence="9" key="1">
    <citation type="submission" date="2021-01" db="EMBL/GenBank/DDBJ databases">
        <title>Whole genome shotgun sequence of Rhizocola hellebori NBRC 109834.</title>
        <authorList>
            <person name="Komaki H."/>
            <person name="Tamura T."/>
        </authorList>
    </citation>
    <scope>NUCLEOTIDE SEQUENCE</scope>
    <source>
        <strain evidence="9">NBRC 109834</strain>
    </source>
</reference>
<evidence type="ECO:0000256" key="6">
    <source>
        <dbReference type="ARBA" id="ARBA00023136"/>
    </source>
</evidence>
<evidence type="ECO:0000313" key="10">
    <source>
        <dbReference type="Proteomes" id="UP000612899"/>
    </source>
</evidence>
<evidence type="ECO:0000313" key="9">
    <source>
        <dbReference type="EMBL" id="GIH03817.1"/>
    </source>
</evidence>
<evidence type="ECO:0000259" key="8">
    <source>
        <dbReference type="Pfam" id="PF09335"/>
    </source>
</evidence>
<dbReference type="PANTHER" id="PTHR42709">
    <property type="entry name" value="ALKALINE PHOSPHATASE LIKE PROTEIN"/>
    <property type="match status" value="1"/>
</dbReference>
<keyword evidence="4 7" id="KW-0812">Transmembrane</keyword>
<comment type="subcellular location">
    <subcellularLocation>
        <location evidence="1">Cell membrane</location>
        <topology evidence="1">Multi-pass membrane protein</topology>
    </subcellularLocation>
</comment>
<evidence type="ECO:0000256" key="7">
    <source>
        <dbReference type="SAM" id="Phobius"/>
    </source>
</evidence>
<feature type="transmembrane region" description="Helical" evidence="7">
    <location>
        <begin position="193"/>
        <end position="211"/>
    </location>
</feature>
<organism evidence="9 10">
    <name type="scientific">Rhizocola hellebori</name>
    <dbReference type="NCBI Taxonomy" id="1392758"/>
    <lineage>
        <taxon>Bacteria</taxon>
        <taxon>Bacillati</taxon>
        <taxon>Actinomycetota</taxon>
        <taxon>Actinomycetes</taxon>
        <taxon>Micromonosporales</taxon>
        <taxon>Micromonosporaceae</taxon>
        <taxon>Rhizocola</taxon>
    </lineage>
</organism>
<comment type="caution">
    <text evidence="9">The sequence shown here is derived from an EMBL/GenBank/DDBJ whole genome shotgun (WGS) entry which is preliminary data.</text>
</comment>
<keyword evidence="5 7" id="KW-1133">Transmembrane helix</keyword>
<evidence type="ECO:0000256" key="4">
    <source>
        <dbReference type="ARBA" id="ARBA00022692"/>
    </source>
</evidence>
<dbReference type="PANTHER" id="PTHR42709:SF6">
    <property type="entry name" value="UNDECAPRENYL PHOSPHATE TRANSPORTER A"/>
    <property type="match status" value="1"/>
</dbReference>
<sequence length="228" mass="24479">MDGKRGRPRVSWQTIPLAVLVVVLLSYVALEASGLVSFTDTVERLRESGRPTVVATIFGLLIIDAVLPVPSVPLMALAGSVLGPVTGSVLTIAGSMGCSAVSYAIGRFASPWLRRRIVGDEELQEMQQWADRFGRWMLILSRSLPLMTETVGTSAGIAQMPVGRFLGYTLLGTAPVCLILVVAGTYAETAKDILAIAALGALIPIVLGYAVRRIIRRRHRTPAQPEED</sequence>
<dbReference type="GO" id="GO:0005886">
    <property type="term" value="C:plasma membrane"/>
    <property type="evidence" value="ECO:0007669"/>
    <property type="project" value="UniProtKB-SubCell"/>
</dbReference>
<dbReference type="EMBL" id="BONY01000009">
    <property type="protein sequence ID" value="GIH03817.1"/>
    <property type="molecule type" value="Genomic_DNA"/>
</dbReference>
<accession>A0A8J3Q5T4</accession>
<dbReference type="Pfam" id="PF09335">
    <property type="entry name" value="VTT_dom"/>
    <property type="match status" value="1"/>
</dbReference>
<keyword evidence="10" id="KW-1185">Reference proteome</keyword>
<feature type="transmembrane region" description="Helical" evidence="7">
    <location>
        <begin position="12"/>
        <end position="30"/>
    </location>
</feature>
<proteinExistence type="inferred from homology"/>
<feature type="transmembrane region" description="Helical" evidence="7">
    <location>
        <begin position="165"/>
        <end position="187"/>
    </location>
</feature>
<keyword evidence="3" id="KW-1003">Cell membrane</keyword>
<dbReference type="Proteomes" id="UP000612899">
    <property type="component" value="Unassembled WGS sequence"/>
</dbReference>
<gene>
    <name evidence="9" type="ORF">Rhe02_18840</name>
</gene>